<keyword evidence="9" id="KW-0812">Transmembrane</keyword>
<dbReference type="EMBL" id="BKCJ010000388">
    <property type="protein sequence ID" value="GEU32761.1"/>
    <property type="molecule type" value="Genomic_DNA"/>
</dbReference>
<dbReference type="SUPFAM" id="SSF56672">
    <property type="entry name" value="DNA/RNA polymerases"/>
    <property type="match status" value="1"/>
</dbReference>
<dbReference type="InterPro" id="IPR043502">
    <property type="entry name" value="DNA/RNA_pol_sf"/>
</dbReference>
<dbReference type="Pfam" id="PF07727">
    <property type="entry name" value="RVT_2"/>
    <property type="match status" value="1"/>
</dbReference>
<evidence type="ECO:0000256" key="8">
    <source>
        <dbReference type="SAM" id="MobiDB-lite"/>
    </source>
</evidence>
<keyword evidence="7" id="KW-0695">RNA-directed DNA polymerase</keyword>
<dbReference type="GO" id="GO:0004519">
    <property type="term" value="F:endonuclease activity"/>
    <property type="evidence" value="ECO:0007669"/>
    <property type="project" value="UniProtKB-KW"/>
</dbReference>
<name>A0A6L2J780_TANCI</name>
<dbReference type="InterPro" id="IPR021109">
    <property type="entry name" value="Peptidase_aspartic_dom_sf"/>
</dbReference>
<evidence type="ECO:0000256" key="9">
    <source>
        <dbReference type="SAM" id="Phobius"/>
    </source>
</evidence>
<accession>A0A6L2J780</accession>
<dbReference type="Pfam" id="PF08284">
    <property type="entry name" value="RVP_2"/>
    <property type="match status" value="1"/>
</dbReference>
<dbReference type="FunFam" id="3.10.10.10:FF:000007">
    <property type="entry name" value="Retrovirus-related Pol polyprotein from transposon 17.6-like Protein"/>
    <property type="match status" value="1"/>
</dbReference>
<comment type="caution">
    <text evidence="13">The sequence shown here is derived from an EMBL/GenBank/DDBJ whole genome shotgun (WGS) entry which is preliminary data.</text>
</comment>
<evidence type="ECO:0000256" key="4">
    <source>
        <dbReference type="ARBA" id="ARBA00022722"/>
    </source>
</evidence>
<reference evidence="13" key="1">
    <citation type="journal article" date="2019" name="Sci. Rep.">
        <title>Draft genome of Tanacetum cinerariifolium, the natural source of mosquito coil.</title>
        <authorList>
            <person name="Yamashiro T."/>
            <person name="Shiraishi A."/>
            <person name="Satake H."/>
            <person name="Nakayama K."/>
        </authorList>
    </citation>
    <scope>NUCLEOTIDE SEQUENCE</scope>
</reference>
<dbReference type="InterPro" id="IPR000477">
    <property type="entry name" value="RT_dom"/>
</dbReference>
<dbReference type="CDD" id="cd00303">
    <property type="entry name" value="retropepsin_like"/>
    <property type="match status" value="1"/>
</dbReference>
<feature type="region of interest" description="Disordered" evidence="8">
    <location>
        <begin position="1335"/>
        <end position="1390"/>
    </location>
</feature>
<evidence type="ECO:0008006" key="14">
    <source>
        <dbReference type="Google" id="ProtNLM"/>
    </source>
</evidence>
<evidence type="ECO:0000259" key="10">
    <source>
        <dbReference type="Pfam" id="PF00078"/>
    </source>
</evidence>
<evidence type="ECO:0000256" key="7">
    <source>
        <dbReference type="ARBA" id="ARBA00022918"/>
    </source>
</evidence>
<dbReference type="PANTHER" id="PTHR37984">
    <property type="entry name" value="PROTEIN CBG26694"/>
    <property type="match status" value="1"/>
</dbReference>
<organism evidence="13">
    <name type="scientific">Tanacetum cinerariifolium</name>
    <name type="common">Dalmatian daisy</name>
    <name type="synonym">Chrysanthemum cinerariifolium</name>
    <dbReference type="NCBI Taxonomy" id="118510"/>
    <lineage>
        <taxon>Eukaryota</taxon>
        <taxon>Viridiplantae</taxon>
        <taxon>Streptophyta</taxon>
        <taxon>Embryophyta</taxon>
        <taxon>Tracheophyta</taxon>
        <taxon>Spermatophyta</taxon>
        <taxon>Magnoliopsida</taxon>
        <taxon>eudicotyledons</taxon>
        <taxon>Gunneridae</taxon>
        <taxon>Pentapetalae</taxon>
        <taxon>asterids</taxon>
        <taxon>campanulids</taxon>
        <taxon>Asterales</taxon>
        <taxon>Asteraceae</taxon>
        <taxon>Asteroideae</taxon>
        <taxon>Anthemideae</taxon>
        <taxon>Anthemidinae</taxon>
        <taxon>Tanacetum</taxon>
    </lineage>
</organism>
<dbReference type="Gene3D" id="2.40.70.10">
    <property type="entry name" value="Acid Proteases"/>
    <property type="match status" value="1"/>
</dbReference>
<keyword evidence="9" id="KW-0472">Membrane</keyword>
<evidence type="ECO:0000256" key="3">
    <source>
        <dbReference type="ARBA" id="ARBA00022695"/>
    </source>
</evidence>
<dbReference type="SUPFAM" id="SSF50630">
    <property type="entry name" value="Acid proteases"/>
    <property type="match status" value="1"/>
</dbReference>
<dbReference type="InterPro" id="IPR050951">
    <property type="entry name" value="Retrovirus_Pol_polyprotein"/>
</dbReference>
<sequence length="2114" mass="241772">MESISPQVVVAAKLPILNPNEFDLWKMRIEQYFLMTDYPRWEVIINGDSPISTRVVDDAIEKRFGGNKETKKVQKTLLKQQYENFTGSSSESLDQIHDRIQKLISQLEILGESLSQEDINLKFLRSLPTYTNESVSAVTSVSTASTKVLVFALPNVDNLSDAIIYSFFASQSNSPQLDNDDLKQIDADDFEEMDLKWQMAMWNATTATGEGILQRSAGHLRTPGIKSLKRGMFQCRLILLMHWFHNVMVLVAMIGAFRKMKNQQTMPSWHSPPQVLLVLIMRKSQFDVLSYKTGLESIEARLVVYQKNENVFEEDIKLLKLDVMLRDNALVELRKKFEKAEQDRDDDELISSESDVSIPTSLVHDRHVVPTTVITRSRLVPLTTARPVNTVVPQANVQHQRPTKHGFNKAHSPIRRVSRETRNPKGGKIIGKGKIRTGKLDFDDVYFVKELKFNLFSVSQMCDKKKNVLFTDTECIVLSSDFKLPDENHVLLRVPRENNIYNVDLKNIVPFGDLTCLFAKATLDESNLWHRRLGYINFKTMNKLVKERKNRTFIKAARTMLADSLLPIPFWAEAVNTACYVQNKVLVTKPYNKTPYEVLLEFSNNSTNKVNAASTLFPAVGPNSTNSTNTFSAAGPSNNAVSLNFEIGGKSSFVDPFQYPDDQDMPALEDITYSDDKEDVGAEADFSNLETNITVIHIPTTRVYKDHLVTQIIDDLSSAPQTRSMTRMVKEQGGLTQINDEDFHTCMFACFLSQEEPKREEGIDYEEVFALVARIEAIRLFLAYASFMGFMVYQIYVKSTFLYGTIKEEVYVCQPLGFDDPDYPDKVYKVVKALYGLHQAPRAWCETLANYLLENGIQVNQKQDGIFIIQDKYVAEILRKFGLTDGKSASTPIDIEKPLLKDPDVKQKQDGIFISQDKYVAKILKKFGLTNGKSASTPIDTEKPLLKDPDVKRIFRNLKGKPHLGLWYLKDSPFNLVACFDIDYAGASLDTKSTTGGCQFLENFAELARMGYEKPSTKLTFYKELFSAQWKFLIHTILQCMSAKRTALNEFSSSMASAVICLAIGRLEESQAKVYHQDLKHADKVLKVVTTATTTTITATPVPKASAPRRRRGVIIQYPEKAATASAIMQSKVKSKDKGKGILVEEPKPLKSQAQIEQDEAFARELEAELNANINWNDVVDQVKRKERQDNIIIRYQALKRKPITQVQARKNMMPNVEANIWRNQRGRYGLAKVKSWKLFESYGVHIITFTTTQMILLVERKYPLTIFTLEQMLNNVRLEVKEENEMSLAQKYEREYHTIRQREDELTGEFMKRFLGLAGFVRKKAANAGRNIELLHEKGGSNNKRNRDGDRIQPAARNNNQKGYDHKRSDGRGYNRQNNNQRDFDQRGNDGRIMTGRVVIVVRSLISRIRISGKACYKIIGACFSYGLTEHMAKDCPKNGRSGSKGNGNNKQLVAKGKVFSLTRDQAANSSGIILGTLLMNDRAVFVLFDIGVTHYVISIMLAKYINIPLMLLNFTLLISTPMKGLAVINHEYQNYPLRFNDKICSANLFPLDMYDFDIIMGMDWLTKHRATIVCHTKSVIFDDLDKPKFVYQDSLLGLLASIMDTLSDGPSLETHPVVRDFSDVFPKELTGIPPKREVEFSIELELLDLGFIRPSVSSWGAPVLFVKRRMLQGAKFFSKIDLRSGYHPLRVKEHDIPKTAFRTHYGHYEFLVMPFGLTNAPAVFMDLMNRIFHEYLDKFVIVFIDDILVYSKKKEEHEEHLRILLGTLRQKRLYAKFLKCEFWLGQVAFLGHIVSADGITMDPSKVEAITKWTRSKTVTEIRSFLGLASYYRRFVEGFSCLALPLTKLMRKGEKFVWDEEREKSFEELKKRLHGKVIAYASRQLKSYEANYPTYDLELAVVKELNMRQRHWLKLLKDYDTNIQYHPGKANVVDDALSRKSGMLANLQIEPEIIRDIERMDIKLCIRGTKGYQASVKIEPNLILLIKEAHKEDVELWAVLQKSKEDEQTNFRVDNDGVMWFGDRLCVLSDPTLREAVKIEHQRASGLLQPLDIPVWKWDEISMDFVMRLPRIQNKNDAIWVVVDRLTKSTYFLPISKDFSISRLADIFQQEIV</sequence>
<evidence type="ECO:0000256" key="6">
    <source>
        <dbReference type="ARBA" id="ARBA00022801"/>
    </source>
</evidence>
<feature type="compositionally biased region" description="Basic and acidic residues" evidence="8">
    <location>
        <begin position="1335"/>
        <end position="1352"/>
    </location>
</feature>
<dbReference type="InterPro" id="IPR012337">
    <property type="entry name" value="RNaseH-like_sf"/>
</dbReference>
<dbReference type="PANTHER" id="PTHR37984:SF5">
    <property type="entry name" value="PROTEIN NYNRIN-LIKE"/>
    <property type="match status" value="1"/>
</dbReference>
<dbReference type="GO" id="GO:0008233">
    <property type="term" value="F:peptidase activity"/>
    <property type="evidence" value="ECO:0007669"/>
    <property type="project" value="UniProtKB-KW"/>
</dbReference>
<dbReference type="InterPro" id="IPR025724">
    <property type="entry name" value="GAG-pre-integrase_dom"/>
</dbReference>
<dbReference type="GO" id="GO:0006508">
    <property type="term" value="P:proteolysis"/>
    <property type="evidence" value="ECO:0007669"/>
    <property type="project" value="UniProtKB-KW"/>
</dbReference>
<evidence type="ECO:0000256" key="1">
    <source>
        <dbReference type="ARBA" id="ARBA00022670"/>
    </source>
</evidence>
<evidence type="ECO:0000259" key="12">
    <source>
        <dbReference type="Pfam" id="PF13976"/>
    </source>
</evidence>
<feature type="compositionally biased region" description="Basic and acidic residues" evidence="8">
    <location>
        <begin position="1364"/>
        <end position="1374"/>
    </location>
</feature>
<keyword evidence="6" id="KW-0378">Hydrolase</keyword>
<dbReference type="SUPFAM" id="SSF53098">
    <property type="entry name" value="Ribonuclease H-like"/>
    <property type="match status" value="1"/>
</dbReference>
<dbReference type="InterPro" id="IPR043128">
    <property type="entry name" value="Rev_trsase/Diguanyl_cyclase"/>
</dbReference>
<feature type="domain" description="GAG-pre-integrase" evidence="12">
    <location>
        <begin position="515"/>
        <end position="547"/>
    </location>
</feature>
<dbReference type="GO" id="GO:0003964">
    <property type="term" value="F:RNA-directed DNA polymerase activity"/>
    <property type="evidence" value="ECO:0007669"/>
    <property type="project" value="UniProtKB-KW"/>
</dbReference>
<feature type="transmembrane region" description="Helical" evidence="9">
    <location>
        <begin position="237"/>
        <end position="257"/>
    </location>
</feature>
<dbReference type="Gene3D" id="3.30.70.270">
    <property type="match status" value="2"/>
</dbReference>
<evidence type="ECO:0000256" key="5">
    <source>
        <dbReference type="ARBA" id="ARBA00022759"/>
    </source>
</evidence>
<keyword evidence="3" id="KW-0548">Nucleotidyltransferase</keyword>
<keyword evidence="2" id="KW-0808">Transferase</keyword>
<dbReference type="FunFam" id="3.30.70.270:FF:000020">
    <property type="entry name" value="Transposon Tf2-6 polyprotein-like Protein"/>
    <property type="match status" value="1"/>
</dbReference>
<keyword evidence="1" id="KW-0645">Protease</keyword>
<feature type="domain" description="Reverse transcriptase" evidence="10">
    <location>
        <begin position="1625"/>
        <end position="1795"/>
    </location>
</feature>
<dbReference type="Gene3D" id="3.10.10.10">
    <property type="entry name" value="HIV Type 1 Reverse Transcriptase, subunit A, domain 1"/>
    <property type="match status" value="1"/>
</dbReference>
<keyword evidence="9" id="KW-1133">Transmembrane helix</keyword>
<dbReference type="Pfam" id="PF13976">
    <property type="entry name" value="gag_pre-integrs"/>
    <property type="match status" value="1"/>
</dbReference>
<protein>
    <recommendedName>
        <fullName evidence="14">Reverse transcriptase domain-containing protein</fullName>
    </recommendedName>
</protein>
<gene>
    <name evidence="13" type="ORF">Tci_004739</name>
</gene>
<dbReference type="InterPro" id="IPR013103">
    <property type="entry name" value="RVT_2"/>
</dbReference>
<dbReference type="CDD" id="cd01647">
    <property type="entry name" value="RT_LTR"/>
    <property type="match status" value="1"/>
</dbReference>
<evidence type="ECO:0000256" key="2">
    <source>
        <dbReference type="ARBA" id="ARBA00022679"/>
    </source>
</evidence>
<keyword evidence="4" id="KW-0540">Nuclease</keyword>
<evidence type="ECO:0000313" key="13">
    <source>
        <dbReference type="EMBL" id="GEU32761.1"/>
    </source>
</evidence>
<keyword evidence="5" id="KW-0255">Endonuclease</keyword>
<dbReference type="Pfam" id="PF00078">
    <property type="entry name" value="RVT_1"/>
    <property type="match status" value="1"/>
</dbReference>
<feature type="domain" description="Reverse transcriptase Ty1/copia-type" evidence="11">
    <location>
        <begin position="761"/>
        <end position="854"/>
    </location>
</feature>
<proteinExistence type="predicted"/>
<dbReference type="Pfam" id="PF14223">
    <property type="entry name" value="Retrotran_gag_2"/>
    <property type="match status" value="1"/>
</dbReference>
<evidence type="ECO:0000259" key="11">
    <source>
        <dbReference type="Pfam" id="PF07727"/>
    </source>
</evidence>